<evidence type="ECO:0000256" key="2">
    <source>
        <dbReference type="PIRSR" id="PIRSR039026-1"/>
    </source>
</evidence>
<dbReference type="Gene3D" id="3.40.190.10">
    <property type="entry name" value="Periplasmic binding protein-like II"/>
    <property type="match status" value="1"/>
</dbReference>
<evidence type="ECO:0000256" key="1">
    <source>
        <dbReference type="ARBA" id="ARBA00022729"/>
    </source>
</evidence>
<feature type="binding site" evidence="2">
    <location>
        <position position="155"/>
    </location>
    <ligand>
        <name>substrate</name>
    </ligand>
</feature>
<dbReference type="NCBIfam" id="NF037995">
    <property type="entry name" value="TRAP_S1"/>
    <property type="match status" value="1"/>
</dbReference>
<dbReference type="CDD" id="cd13682">
    <property type="entry name" value="PBP2_TRAP_alpha-ketoacid"/>
    <property type="match status" value="1"/>
</dbReference>
<organism evidence="4 5">
    <name type="scientific">Ancylobacter pratisalsi</name>
    <dbReference type="NCBI Taxonomy" id="1745854"/>
    <lineage>
        <taxon>Bacteria</taxon>
        <taxon>Pseudomonadati</taxon>
        <taxon>Pseudomonadota</taxon>
        <taxon>Alphaproteobacteria</taxon>
        <taxon>Hyphomicrobiales</taxon>
        <taxon>Xanthobacteraceae</taxon>
        <taxon>Ancylobacter</taxon>
    </lineage>
</organism>
<dbReference type="PIRSF" id="PIRSF039026">
    <property type="entry name" value="SiaP"/>
    <property type="match status" value="1"/>
</dbReference>
<dbReference type="Proteomes" id="UP000464751">
    <property type="component" value="Chromosome"/>
</dbReference>
<feature type="binding site" evidence="3">
    <location>
        <position position="213"/>
    </location>
    <ligand>
        <name>substrate</name>
    </ligand>
</feature>
<dbReference type="InterPro" id="IPR018389">
    <property type="entry name" value="DctP_fam"/>
</dbReference>
<dbReference type="PANTHER" id="PTHR33376">
    <property type="match status" value="1"/>
</dbReference>
<dbReference type="AlphaFoldDB" id="A0A6P1YHY2"/>
<keyword evidence="1" id="KW-0732">Signal</keyword>
<reference evidence="4 5" key="1">
    <citation type="submission" date="2020-02" db="EMBL/GenBank/DDBJ databases">
        <authorList>
            <person name="Li G."/>
        </authorList>
    </citation>
    <scope>NUCLEOTIDE SEQUENCE [LARGE SCALE GENOMIC DNA]</scope>
    <source>
        <strain evidence="4 5">DSM 102029</strain>
    </source>
</reference>
<dbReference type="InterPro" id="IPR041722">
    <property type="entry name" value="TakP/all3028"/>
</dbReference>
<dbReference type="GO" id="GO:0031317">
    <property type="term" value="C:tripartite ATP-independent periplasmic transporter complex"/>
    <property type="evidence" value="ECO:0007669"/>
    <property type="project" value="InterPro"/>
</dbReference>
<dbReference type="GO" id="GO:0046872">
    <property type="term" value="F:metal ion binding"/>
    <property type="evidence" value="ECO:0007669"/>
    <property type="project" value="UniProtKB-KW"/>
</dbReference>
<gene>
    <name evidence="4" type="ORF">G3A50_03440</name>
</gene>
<feature type="binding site" evidence="2">
    <location>
        <position position="176"/>
    </location>
    <ligand>
        <name>substrate</name>
    </ligand>
</feature>
<feature type="binding site" evidence="3">
    <location>
        <position position="214"/>
    </location>
    <ligand>
        <name>Na(+)</name>
        <dbReference type="ChEBI" id="CHEBI:29101"/>
    </ligand>
</feature>
<dbReference type="PANTHER" id="PTHR33376:SF5">
    <property type="entry name" value="EXTRACYTOPLASMIC SOLUTE RECEPTOR PROTEIN"/>
    <property type="match status" value="1"/>
</dbReference>
<keyword evidence="5" id="KW-1185">Reference proteome</keyword>
<dbReference type="InterPro" id="IPR038404">
    <property type="entry name" value="TRAP_DctP_sf"/>
</dbReference>
<evidence type="ECO:0000256" key="3">
    <source>
        <dbReference type="PIRSR" id="PIRSR039026-2"/>
    </source>
</evidence>
<evidence type="ECO:0000313" key="4">
    <source>
        <dbReference type="EMBL" id="QIB32869.1"/>
    </source>
</evidence>
<proteinExistence type="predicted"/>
<feature type="binding site" evidence="3">
    <location>
        <position position="239"/>
    </location>
    <ligand>
        <name>substrate</name>
    </ligand>
</feature>
<dbReference type="GO" id="GO:0055085">
    <property type="term" value="P:transmembrane transport"/>
    <property type="evidence" value="ECO:0007669"/>
    <property type="project" value="InterPro"/>
</dbReference>
<dbReference type="InterPro" id="IPR026289">
    <property type="entry name" value="SBP_TakP-like"/>
</dbReference>
<accession>A0A6P1YHY2</accession>
<dbReference type="GO" id="GO:0015849">
    <property type="term" value="P:organic acid transport"/>
    <property type="evidence" value="ECO:0007669"/>
    <property type="project" value="InterPro"/>
</dbReference>
<dbReference type="Pfam" id="PF03480">
    <property type="entry name" value="DctP"/>
    <property type="match status" value="1"/>
</dbReference>
<sequence length="362" mass="40006">MKRRQFLAAAGTGVAATTIAAPAIAQSAPEVKWRLASSFPKSLDTIYGGAEVMSKMVSELTDGKFQIQVFAGGEIVPGLQVLDAVQNNTVEMCHTVSYYFVGKDPTFAIAASVPFGLNARQQNSWLYEHGGNKLFNEFYSKYNVYGMPCGNTGTQMGGWFSKEIKTTADLQGLKMRIGGIAGQVLSKLGVVPQQIAGGDIYPALEKGTIDGAEWVGPYDDEKLGFYKVAKFYYYPGWWEGGPTIHAFANLEKFNALPKPYQAALIAASTYANTIMQARYDAQNPPAIKRLVANGTQLRPYPMEVMEACLKATNELWGEISAKNPDFKNIIDNMQAFRNDENLWWQVAEYTFDSFQIRTRPRG</sequence>
<dbReference type="GO" id="GO:0043177">
    <property type="term" value="F:organic acid binding"/>
    <property type="evidence" value="ECO:0007669"/>
    <property type="project" value="InterPro"/>
</dbReference>
<name>A0A6P1YHY2_9HYPH</name>
<protein>
    <submittedName>
        <fullName evidence="4">TRAP transporter substrate-binding protein</fullName>
    </submittedName>
</protein>
<dbReference type="KEGG" id="apra:G3A50_03440"/>
<dbReference type="Gene3D" id="3.40.190.170">
    <property type="entry name" value="Bacterial extracellular solute-binding protein, family 7"/>
    <property type="match status" value="1"/>
</dbReference>
<dbReference type="RefSeq" id="WP_163073956.1">
    <property type="nucleotide sequence ID" value="NZ_CP048630.1"/>
</dbReference>
<keyword evidence="3" id="KW-0479">Metal-binding</keyword>
<dbReference type="EMBL" id="CP048630">
    <property type="protein sequence ID" value="QIB32869.1"/>
    <property type="molecule type" value="Genomic_DNA"/>
</dbReference>
<evidence type="ECO:0000313" key="5">
    <source>
        <dbReference type="Proteomes" id="UP000464751"/>
    </source>
</evidence>